<name>A0AAN9RTN7_PSOTE</name>
<proteinExistence type="predicted"/>
<keyword evidence="1" id="KW-0472">Membrane</keyword>
<organism evidence="2 3">
    <name type="scientific">Psophocarpus tetragonolobus</name>
    <name type="common">Winged bean</name>
    <name type="synonym">Dolichos tetragonolobus</name>
    <dbReference type="NCBI Taxonomy" id="3891"/>
    <lineage>
        <taxon>Eukaryota</taxon>
        <taxon>Viridiplantae</taxon>
        <taxon>Streptophyta</taxon>
        <taxon>Embryophyta</taxon>
        <taxon>Tracheophyta</taxon>
        <taxon>Spermatophyta</taxon>
        <taxon>Magnoliopsida</taxon>
        <taxon>eudicotyledons</taxon>
        <taxon>Gunneridae</taxon>
        <taxon>Pentapetalae</taxon>
        <taxon>rosids</taxon>
        <taxon>fabids</taxon>
        <taxon>Fabales</taxon>
        <taxon>Fabaceae</taxon>
        <taxon>Papilionoideae</taxon>
        <taxon>50 kb inversion clade</taxon>
        <taxon>NPAAA clade</taxon>
        <taxon>indigoferoid/millettioid clade</taxon>
        <taxon>Phaseoleae</taxon>
        <taxon>Psophocarpus</taxon>
    </lineage>
</organism>
<accession>A0AAN9RTN7</accession>
<keyword evidence="1" id="KW-1133">Transmembrane helix</keyword>
<keyword evidence="1" id="KW-0812">Transmembrane</keyword>
<keyword evidence="3" id="KW-1185">Reference proteome</keyword>
<gene>
    <name evidence="2" type="ORF">VNO78_28578</name>
</gene>
<feature type="transmembrane region" description="Helical" evidence="1">
    <location>
        <begin position="90"/>
        <end position="110"/>
    </location>
</feature>
<sequence length="187" mass="20811">MNIEQSNLNSNLLRLLAFKGLLTEIIGILSTSNFLSTRLDIGGGHTANSPLFATLCKAFMIFISSIFSIHHLLLTHSNESRVGGPPKFGVALEAVVCVLLLSICICIPLYTYHTKANGKCILEWVPSVYDSHSVLGIYLNYGMDDGPALQRSDYTIYNRDCVFVVYFSCVTNRSDFIIGFPFFRKLN</sequence>
<dbReference type="Proteomes" id="UP001386955">
    <property type="component" value="Unassembled WGS sequence"/>
</dbReference>
<feature type="transmembrane region" description="Helical" evidence="1">
    <location>
        <begin position="51"/>
        <end position="69"/>
    </location>
</feature>
<evidence type="ECO:0000256" key="1">
    <source>
        <dbReference type="SAM" id="Phobius"/>
    </source>
</evidence>
<dbReference type="AlphaFoldDB" id="A0AAN9RTN7"/>
<comment type="caution">
    <text evidence="2">The sequence shown here is derived from an EMBL/GenBank/DDBJ whole genome shotgun (WGS) entry which is preliminary data.</text>
</comment>
<evidence type="ECO:0000313" key="2">
    <source>
        <dbReference type="EMBL" id="KAK7382914.1"/>
    </source>
</evidence>
<dbReference type="EMBL" id="JAYMYS010000008">
    <property type="protein sequence ID" value="KAK7382914.1"/>
    <property type="molecule type" value="Genomic_DNA"/>
</dbReference>
<protein>
    <submittedName>
        <fullName evidence="2">Uncharacterized protein</fullName>
    </submittedName>
</protein>
<evidence type="ECO:0000313" key="3">
    <source>
        <dbReference type="Proteomes" id="UP001386955"/>
    </source>
</evidence>
<reference evidence="2 3" key="1">
    <citation type="submission" date="2024-01" db="EMBL/GenBank/DDBJ databases">
        <title>The genomes of 5 underutilized Papilionoideae crops provide insights into root nodulation and disease resistanc.</title>
        <authorList>
            <person name="Jiang F."/>
        </authorList>
    </citation>
    <scope>NUCLEOTIDE SEQUENCE [LARGE SCALE GENOMIC DNA]</scope>
    <source>
        <strain evidence="2">DUOXIRENSHENG_FW03</strain>
        <tissue evidence="2">Leaves</tissue>
    </source>
</reference>